<dbReference type="PROSITE" id="PS00893">
    <property type="entry name" value="NUDIX_BOX"/>
    <property type="match status" value="1"/>
</dbReference>
<dbReference type="Pfam" id="PF09296">
    <property type="entry name" value="NUDIX-like"/>
    <property type="match status" value="1"/>
</dbReference>
<comment type="caution">
    <text evidence="11">The sequence shown here is derived from an EMBL/GenBank/DDBJ whole genome shotgun (WGS) entry which is preliminary data.</text>
</comment>
<evidence type="ECO:0000256" key="4">
    <source>
        <dbReference type="ARBA" id="ARBA00012381"/>
    </source>
</evidence>
<dbReference type="InterPro" id="IPR015797">
    <property type="entry name" value="NUDIX_hydrolase-like_dom_sf"/>
</dbReference>
<dbReference type="OrthoDB" id="9791656at2"/>
<evidence type="ECO:0000256" key="8">
    <source>
        <dbReference type="ARBA" id="ARBA00023027"/>
    </source>
</evidence>
<dbReference type="GO" id="GO:0006742">
    <property type="term" value="P:NADP+ catabolic process"/>
    <property type="evidence" value="ECO:0007669"/>
    <property type="project" value="TreeGrafter"/>
</dbReference>
<evidence type="ECO:0000256" key="7">
    <source>
        <dbReference type="ARBA" id="ARBA00022842"/>
    </source>
</evidence>
<dbReference type="NCBIfam" id="NF001299">
    <property type="entry name" value="PRK00241.1"/>
    <property type="match status" value="1"/>
</dbReference>
<sequence>MLKPYQTPARDEPAWWFVISAGNMLLDQNNMPPHGALELLRWPDLTDYTVVHLGRLRERNCYLVIADLDDPNFTELGQFESVRLLIQQQDEELFALAARAKQVTEFIQTHRYCGRCGSRMEVIDWELAMQCNRCQHRCYPRISPCVIVAITKQNKILLARGKRHREGLFSVLAGFIEAGETVEQGLAREVHEEAGIRIKNIEYVGSQPWPFPHSLMLGFVAEWESGELRLDPFELEQGNWFGFDELPETPQPGSIADRLIQAARAKIEQA</sequence>
<evidence type="ECO:0000256" key="5">
    <source>
        <dbReference type="ARBA" id="ARBA00022723"/>
    </source>
</evidence>
<organism evidence="11 12">
    <name type="scientific">Pseudidiomarina taiwanensis</name>
    <dbReference type="NCBI Taxonomy" id="337250"/>
    <lineage>
        <taxon>Bacteria</taxon>
        <taxon>Pseudomonadati</taxon>
        <taxon>Pseudomonadota</taxon>
        <taxon>Gammaproteobacteria</taxon>
        <taxon>Alteromonadales</taxon>
        <taxon>Idiomarinaceae</taxon>
        <taxon>Pseudidiomarina</taxon>
    </lineage>
</organism>
<proteinExistence type="inferred from homology"/>
<dbReference type="Pfam" id="PF09297">
    <property type="entry name" value="Zn_ribbon_NUD"/>
    <property type="match status" value="1"/>
</dbReference>
<dbReference type="InterPro" id="IPR050241">
    <property type="entry name" value="NAD-cap_RNA_hydrolase_NudC"/>
</dbReference>
<comment type="cofactor">
    <cofactor evidence="2">
        <name>Zn(2+)</name>
        <dbReference type="ChEBI" id="CHEBI:29105"/>
    </cofactor>
</comment>
<accession>A0A432ZG51</accession>
<name>A0A432ZG51_9GAMM</name>
<dbReference type="AlphaFoldDB" id="A0A432ZG51"/>
<dbReference type="GO" id="GO:0005829">
    <property type="term" value="C:cytosol"/>
    <property type="evidence" value="ECO:0007669"/>
    <property type="project" value="TreeGrafter"/>
</dbReference>
<evidence type="ECO:0000256" key="3">
    <source>
        <dbReference type="ARBA" id="ARBA00009595"/>
    </source>
</evidence>
<comment type="similarity">
    <text evidence="3">Belongs to the Nudix hydrolase family. NudC subfamily.</text>
</comment>
<evidence type="ECO:0000256" key="6">
    <source>
        <dbReference type="ARBA" id="ARBA00022801"/>
    </source>
</evidence>
<dbReference type="PANTHER" id="PTHR42904">
    <property type="entry name" value="NUDIX HYDROLASE, NUDC SUBFAMILY"/>
    <property type="match status" value="1"/>
</dbReference>
<dbReference type="Proteomes" id="UP000288279">
    <property type="component" value="Unassembled WGS sequence"/>
</dbReference>
<feature type="domain" description="Nudix hydrolase" evidence="10">
    <location>
        <begin position="140"/>
        <end position="263"/>
    </location>
</feature>
<dbReference type="EC" id="3.6.1.22" evidence="4"/>
<dbReference type="Gene3D" id="3.90.79.10">
    <property type="entry name" value="Nucleoside Triphosphate Pyrophosphohydrolase"/>
    <property type="match status" value="1"/>
</dbReference>
<dbReference type="EMBL" id="PIQG01000003">
    <property type="protein sequence ID" value="RUO76830.1"/>
    <property type="molecule type" value="Genomic_DNA"/>
</dbReference>
<comment type="catalytic activity">
    <reaction evidence="9">
        <text>a 5'-end NAD(+)-phospho-ribonucleoside in mRNA + H2O = a 5'-end phospho-adenosine-phospho-ribonucleoside in mRNA + beta-nicotinamide D-ribonucleotide + 2 H(+)</text>
        <dbReference type="Rhea" id="RHEA:60876"/>
        <dbReference type="Rhea" id="RHEA-COMP:15698"/>
        <dbReference type="Rhea" id="RHEA-COMP:15719"/>
        <dbReference type="ChEBI" id="CHEBI:14649"/>
        <dbReference type="ChEBI" id="CHEBI:15377"/>
        <dbReference type="ChEBI" id="CHEBI:15378"/>
        <dbReference type="ChEBI" id="CHEBI:144029"/>
        <dbReference type="ChEBI" id="CHEBI:144051"/>
    </reaction>
    <physiologicalReaction direction="left-to-right" evidence="9">
        <dbReference type="Rhea" id="RHEA:60877"/>
    </physiologicalReaction>
</comment>
<dbReference type="Pfam" id="PF00293">
    <property type="entry name" value="NUDIX"/>
    <property type="match status" value="1"/>
</dbReference>
<dbReference type="GO" id="GO:0046872">
    <property type="term" value="F:metal ion binding"/>
    <property type="evidence" value="ECO:0007669"/>
    <property type="project" value="UniProtKB-KW"/>
</dbReference>
<dbReference type="InterPro" id="IPR015375">
    <property type="entry name" value="NADH_PPase-like_N"/>
</dbReference>
<evidence type="ECO:0000313" key="12">
    <source>
        <dbReference type="Proteomes" id="UP000288279"/>
    </source>
</evidence>
<keyword evidence="8" id="KW-0520">NAD</keyword>
<keyword evidence="6" id="KW-0378">Hydrolase</keyword>
<evidence type="ECO:0000256" key="9">
    <source>
        <dbReference type="ARBA" id="ARBA00023679"/>
    </source>
</evidence>
<dbReference type="PANTHER" id="PTHR42904:SF6">
    <property type="entry name" value="NAD-CAPPED RNA HYDROLASE NUDT12"/>
    <property type="match status" value="1"/>
</dbReference>
<dbReference type="InterPro" id="IPR000086">
    <property type="entry name" value="NUDIX_hydrolase_dom"/>
</dbReference>
<dbReference type="InterPro" id="IPR049734">
    <property type="entry name" value="NudC-like_C"/>
</dbReference>
<keyword evidence="12" id="KW-1185">Reference proteome</keyword>
<dbReference type="PROSITE" id="PS51462">
    <property type="entry name" value="NUDIX"/>
    <property type="match status" value="1"/>
</dbReference>
<dbReference type="Gene3D" id="3.90.79.20">
    <property type="match status" value="1"/>
</dbReference>
<dbReference type="InterPro" id="IPR015376">
    <property type="entry name" value="Znr_NADH_PPase"/>
</dbReference>
<keyword evidence="5" id="KW-0479">Metal-binding</keyword>
<evidence type="ECO:0000256" key="1">
    <source>
        <dbReference type="ARBA" id="ARBA00001946"/>
    </source>
</evidence>
<evidence type="ECO:0000256" key="2">
    <source>
        <dbReference type="ARBA" id="ARBA00001947"/>
    </source>
</evidence>
<dbReference type="GO" id="GO:0035529">
    <property type="term" value="F:NADH pyrophosphatase activity"/>
    <property type="evidence" value="ECO:0007669"/>
    <property type="project" value="TreeGrafter"/>
</dbReference>
<evidence type="ECO:0000259" key="10">
    <source>
        <dbReference type="PROSITE" id="PS51462"/>
    </source>
</evidence>
<dbReference type="SUPFAM" id="SSF55811">
    <property type="entry name" value="Nudix"/>
    <property type="match status" value="2"/>
</dbReference>
<dbReference type="CDD" id="cd03429">
    <property type="entry name" value="NUDIX_NADH_pyrophosphatase_Nudt13"/>
    <property type="match status" value="1"/>
</dbReference>
<dbReference type="InterPro" id="IPR020084">
    <property type="entry name" value="NUDIX_hydrolase_CS"/>
</dbReference>
<evidence type="ECO:0000313" key="11">
    <source>
        <dbReference type="EMBL" id="RUO76830.1"/>
    </source>
</evidence>
<reference evidence="11 12" key="1">
    <citation type="journal article" date="2011" name="Front. Microbiol.">
        <title>Genomic signatures of strain selection and enhancement in Bacillus atrophaeus var. globigii, a historical biowarfare simulant.</title>
        <authorList>
            <person name="Gibbons H.S."/>
            <person name="Broomall S.M."/>
            <person name="McNew L.A."/>
            <person name="Daligault H."/>
            <person name="Chapman C."/>
            <person name="Bruce D."/>
            <person name="Karavis M."/>
            <person name="Krepps M."/>
            <person name="McGregor P.A."/>
            <person name="Hong C."/>
            <person name="Park K.H."/>
            <person name="Akmal A."/>
            <person name="Feldman A."/>
            <person name="Lin J.S."/>
            <person name="Chang W.E."/>
            <person name="Higgs B.W."/>
            <person name="Demirev P."/>
            <person name="Lindquist J."/>
            <person name="Liem A."/>
            <person name="Fochler E."/>
            <person name="Read T.D."/>
            <person name="Tapia R."/>
            <person name="Johnson S."/>
            <person name="Bishop-Lilly K.A."/>
            <person name="Detter C."/>
            <person name="Han C."/>
            <person name="Sozhamannan S."/>
            <person name="Rosenzweig C.N."/>
            <person name="Skowronski E.W."/>
        </authorList>
    </citation>
    <scope>NUCLEOTIDE SEQUENCE [LARGE SCALE GENOMIC DNA]</scope>
    <source>
        <strain evidence="11 12">PIT1</strain>
    </source>
</reference>
<dbReference type="RefSeq" id="WP_126827836.1">
    <property type="nucleotide sequence ID" value="NZ_PIQG01000003.1"/>
</dbReference>
<dbReference type="GO" id="GO:0019677">
    <property type="term" value="P:NAD+ catabolic process"/>
    <property type="evidence" value="ECO:0007669"/>
    <property type="project" value="TreeGrafter"/>
</dbReference>
<comment type="cofactor">
    <cofactor evidence="1">
        <name>Mg(2+)</name>
        <dbReference type="ChEBI" id="CHEBI:18420"/>
    </cofactor>
</comment>
<keyword evidence="7" id="KW-0460">Magnesium</keyword>
<gene>
    <name evidence="11" type="ORF">CWI83_07875</name>
</gene>
<protein>
    <recommendedName>
        <fullName evidence="4">NAD(+) diphosphatase</fullName>
        <ecNumber evidence="4">3.6.1.22</ecNumber>
    </recommendedName>
</protein>